<keyword evidence="2" id="KW-1185">Reference proteome</keyword>
<accession>A0ABX9QN17</accession>
<organism evidence="1 2">
    <name type="scientific">Corallococcus praedator</name>
    <dbReference type="NCBI Taxonomy" id="2316724"/>
    <lineage>
        <taxon>Bacteria</taxon>
        <taxon>Pseudomonadati</taxon>
        <taxon>Myxococcota</taxon>
        <taxon>Myxococcia</taxon>
        <taxon>Myxococcales</taxon>
        <taxon>Cystobacterineae</taxon>
        <taxon>Myxococcaceae</taxon>
        <taxon>Corallococcus</taxon>
    </lineage>
</organism>
<reference evidence="1 2" key="1">
    <citation type="submission" date="2018-09" db="EMBL/GenBank/DDBJ databases">
        <authorList>
            <person name="Livingstone P.G."/>
            <person name="Whitworth D.E."/>
        </authorList>
    </citation>
    <scope>NUCLEOTIDE SEQUENCE [LARGE SCALE GENOMIC DNA]</scope>
    <source>
        <strain evidence="1 2">CA031B</strain>
    </source>
</reference>
<evidence type="ECO:0008006" key="3">
    <source>
        <dbReference type="Google" id="ProtNLM"/>
    </source>
</evidence>
<evidence type="ECO:0000313" key="1">
    <source>
        <dbReference type="EMBL" id="RKI12964.1"/>
    </source>
</evidence>
<proteinExistence type="predicted"/>
<protein>
    <recommendedName>
        <fullName evidence="3">GIY-YIG nuclease family protein</fullName>
    </recommendedName>
</protein>
<evidence type="ECO:0000313" key="2">
    <source>
        <dbReference type="Proteomes" id="UP000278907"/>
    </source>
</evidence>
<gene>
    <name evidence="1" type="ORF">D7Y13_08495</name>
</gene>
<comment type="caution">
    <text evidence="1">The sequence shown here is derived from an EMBL/GenBank/DDBJ whole genome shotgun (WGS) entry which is preliminary data.</text>
</comment>
<dbReference type="Proteomes" id="UP000278907">
    <property type="component" value="Unassembled WGS sequence"/>
</dbReference>
<sequence length="302" mass="32923">MVSLVEQWPRVPPELRWSSWEPLQGAGRSRTLPAEPGLYRIRRRDRPFLDYLGQTRNSLRGRLAMLKGVHGDVMPYRDPHTAAPALWALRQLEGATFEVSVVEVQGSVPTRKGLEALAIAAHRQEHGQSPTVSFGRMPQGFRMSSPNNALLVSQGKRFRGGPAVGSLACHSPGVPPAGPLEGPVESPSWCGHRWSPWIPLEEVDARAGSLLDARGLYRIRGVGQQALLYVGEGNIANRLQVHAKKVLVAGHAQGVLFAAAERLECSWVAGSWLDHQRLELENDLIAAHVLLTGAPPAAQFLG</sequence>
<name>A0ABX9QN17_9BACT</name>
<dbReference type="EMBL" id="RAWI01000043">
    <property type="protein sequence ID" value="RKI12964.1"/>
    <property type="molecule type" value="Genomic_DNA"/>
</dbReference>